<evidence type="ECO:0000313" key="3">
    <source>
        <dbReference type="Proteomes" id="UP000518300"/>
    </source>
</evidence>
<dbReference type="Pfam" id="PF09533">
    <property type="entry name" value="DUF2380"/>
    <property type="match status" value="1"/>
</dbReference>
<accession>A0A848LFX1</accession>
<evidence type="ECO:0000256" key="1">
    <source>
        <dbReference type="SAM" id="SignalP"/>
    </source>
</evidence>
<comment type="caution">
    <text evidence="2">The sequence shown here is derived from an EMBL/GenBank/DDBJ whole genome shotgun (WGS) entry which is preliminary data.</text>
</comment>
<feature type="signal peptide" evidence="1">
    <location>
        <begin position="1"/>
        <end position="27"/>
    </location>
</feature>
<name>A0A848LFX1_9BACT</name>
<evidence type="ECO:0000313" key="2">
    <source>
        <dbReference type="EMBL" id="NMO15281.1"/>
    </source>
</evidence>
<keyword evidence="1" id="KW-0732">Signal</keyword>
<dbReference type="RefSeq" id="WP_169344574.1">
    <property type="nucleotide sequence ID" value="NZ_JABBJJ010000035.1"/>
</dbReference>
<keyword evidence="3" id="KW-1185">Reference proteome</keyword>
<reference evidence="2 3" key="1">
    <citation type="submission" date="2020-04" db="EMBL/GenBank/DDBJ databases">
        <title>Draft genome of Pyxidicoccus fallax type strain.</title>
        <authorList>
            <person name="Whitworth D.E."/>
        </authorList>
    </citation>
    <scope>NUCLEOTIDE SEQUENCE [LARGE SCALE GENOMIC DNA]</scope>
    <source>
        <strain evidence="2 3">DSM 14698</strain>
    </source>
</reference>
<sequence length="233" mass="26872">MARVLPSLWLLLAVLMSACGASTPALRAWEEADSAVSCEHEDADQCVAIACDGELCGIFDCEDVVAEAVALVPRTPQVELAQMYRAPWRPPAFRNWRSMGIRPDARPRMTFHFRYRQGFLPALRQEPGKRVKHHLFPQQDYLARWFKDRGVDIHQFTMLIPEHIHREIHSGTGRGGRWNQAWREYWLANRKREVTPVELHRKAVELIFRFELTGPVMPYNTRVDSFGPSIQAP</sequence>
<dbReference type="PROSITE" id="PS51257">
    <property type="entry name" value="PROKAR_LIPOPROTEIN"/>
    <property type="match status" value="1"/>
</dbReference>
<dbReference type="AlphaFoldDB" id="A0A848LFX1"/>
<gene>
    <name evidence="2" type="ORF">HG543_10500</name>
</gene>
<dbReference type="EMBL" id="JABBJJ010000035">
    <property type="protein sequence ID" value="NMO15281.1"/>
    <property type="molecule type" value="Genomic_DNA"/>
</dbReference>
<dbReference type="NCBIfam" id="TIGR02269">
    <property type="entry name" value="TIGR02269 family lipoprotein"/>
    <property type="match status" value="1"/>
</dbReference>
<dbReference type="Proteomes" id="UP000518300">
    <property type="component" value="Unassembled WGS sequence"/>
</dbReference>
<protein>
    <submittedName>
        <fullName evidence="2">TIGR02269 family lipoprotein</fullName>
    </submittedName>
</protein>
<keyword evidence="2" id="KW-0449">Lipoprotein</keyword>
<feature type="chain" id="PRO_5033000888" evidence="1">
    <location>
        <begin position="28"/>
        <end position="233"/>
    </location>
</feature>
<dbReference type="InterPro" id="IPR011755">
    <property type="entry name" value="CHP02269_MYXXA"/>
</dbReference>
<organism evidence="2 3">
    <name type="scientific">Pyxidicoccus fallax</name>
    <dbReference type="NCBI Taxonomy" id="394095"/>
    <lineage>
        <taxon>Bacteria</taxon>
        <taxon>Pseudomonadati</taxon>
        <taxon>Myxococcota</taxon>
        <taxon>Myxococcia</taxon>
        <taxon>Myxococcales</taxon>
        <taxon>Cystobacterineae</taxon>
        <taxon>Myxococcaceae</taxon>
        <taxon>Pyxidicoccus</taxon>
    </lineage>
</organism>
<proteinExistence type="predicted"/>